<name>A0A8K0RA66_9PLEO</name>
<comment type="subcellular location">
    <subcellularLocation>
        <location evidence="1">Membrane</location>
        <topology evidence="1">Multi-pass membrane protein</topology>
    </subcellularLocation>
</comment>
<keyword evidence="9" id="KW-1185">Reference proteome</keyword>
<dbReference type="GO" id="GO:0016020">
    <property type="term" value="C:membrane"/>
    <property type="evidence" value="ECO:0007669"/>
    <property type="project" value="UniProtKB-SubCell"/>
</dbReference>
<dbReference type="Proteomes" id="UP000813461">
    <property type="component" value="Unassembled WGS sequence"/>
</dbReference>
<keyword evidence="4 6" id="KW-0472">Membrane</keyword>
<evidence type="ECO:0000256" key="2">
    <source>
        <dbReference type="ARBA" id="ARBA00022692"/>
    </source>
</evidence>
<organism evidence="8 9">
    <name type="scientific">Paraphoma chrysanthemicola</name>
    <dbReference type="NCBI Taxonomy" id="798071"/>
    <lineage>
        <taxon>Eukaryota</taxon>
        <taxon>Fungi</taxon>
        <taxon>Dikarya</taxon>
        <taxon>Ascomycota</taxon>
        <taxon>Pezizomycotina</taxon>
        <taxon>Dothideomycetes</taxon>
        <taxon>Pleosporomycetidae</taxon>
        <taxon>Pleosporales</taxon>
        <taxon>Pleosporineae</taxon>
        <taxon>Phaeosphaeriaceae</taxon>
        <taxon>Paraphoma</taxon>
    </lineage>
</organism>
<feature type="transmembrane region" description="Helical" evidence="6">
    <location>
        <begin position="163"/>
        <end position="185"/>
    </location>
</feature>
<dbReference type="Pfam" id="PF20684">
    <property type="entry name" value="Fung_rhodopsin"/>
    <property type="match status" value="1"/>
</dbReference>
<feature type="transmembrane region" description="Helical" evidence="6">
    <location>
        <begin position="79"/>
        <end position="99"/>
    </location>
</feature>
<proteinExistence type="inferred from homology"/>
<dbReference type="InterPro" id="IPR049326">
    <property type="entry name" value="Rhodopsin_dom_fungi"/>
</dbReference>
<evidence type="ECO:0000313" key="9">
    <source>
        <dbReference type="Proteomes" id="UP000813461"/>
    </source>
</evidence>
<keyword evidence="2 6" id="KW-0812">Transmembrane</keyword>
<feature type="transmembrane region" description="Helical" evidence="6">
    <location>
        <begin position="197"/>
        <end position="221"/>
    </location>
</feature>
<dbReference type="PANTHER" id="PTHR33048:SF131">
    <property type="entry name" value="INTEGRAL MEMBRANE PROTEIN"/>
    <property type="match status" value="1"/>
</dbReference>
<reference evidence="8" key="1">
    <citation type="journal article" date="2021" name="Nat. Commun.">
        <title>Genetic determinants of endophytism in the Arabidopsis root mycobiome.</title>
        <authorList>
            <person name="Mesny F."/>
            <person name="Miyauchi S."/>
            <person name="Thiergart T."/>
            <person name="Pickel B."/>
            <person name="Atanasova L."/>
            <person name="Karlsson M."/>
            <person name="Huettel B."/>
            <person name="Barry K.W."/>
            <person name="Haridas S."/>
            <person name="Chen C."/>
            <person name="Bauer D."/>
            <person name="Andreopoulos W."/>
            <person name="Pangilinan J."/>
            <person name="LaButti K."/>
            <person name="Riley R."/>
            <person name="Lipzen A."/>
            <person name="Clum A."/>
            <person name="Drula E."/>
            <person name="Henrissat B."/>
            <person name="Kohler A."/>
            <person name="Grigoriev I.V."/>
            <person name="Martin F.M."/>
            <person name="Hacquard S."/>
        </authorList>
    </citation>
    <scope>NUCLEOTIDE SEQUENCE</scope>
    <source>
        <strain evidence="8">MPI-SDFR-AT-0120</strain>
    </source>
</reference>
<sequence length="347" mass="38425">MPDLRPTFIGVNATLIALSTIAVCCRLGRSVFLVRSFGWNDGFIAVATVCACIASSLLIRSAHYGVGLPQDEVPLANMMPILKLVMTSGVFYFACNWAVKHSLLLFYYGLTIDGWPRFSIYFMHGVAVAFGLTCIFASIFQCWPVRAMWDSSVPGHCIHIMEFHLFNSSFMIATDVVLYAMPLVFTWNMQLQKVQKICLNALFALGWLVLAASGARVHAVYSQIKRPNFTYKFAIIMTWGVIENHLAIVVACAPSIKTLLVHAFPGLSTTLSKLVSGETRSTGVFRSSAISLDVEAHLNKAQEDTTARPVGSRLNSDESRQSRRSTIVKWCRAQSNWEVNPVQSLGK</sequence>
<gene>
    <name evidence="8" type="ORF">FB567DRAFT_310602</name>
</gene>
<dbReference type="EMBL" id="JAGMVJ010000006">
    <property type="protein sequence ID" value="KAH7089832.1"/>
    <property type="molecule type" value="Genomic_DNA"/>
</dbReference>
<evidence type="ECO:0000256" key="1">
    <source>
        <dbReference type="ARBA" id="ARBA00004141"/>
    </source>
</evidence>
<protein>
    <recommendedName>
        <fullName evidence="7">Rhodopsin domain-containing protein</fullName>
    </recommendedName>
</protein>
<dbReference type="OrthoDB" id="5413793at2759"/>
<evidence type="ECO:0000259" key="7">
    <source>
        <dbReference type="Pfam" id="PF20684"/>
    </source>
</evidence>
<evidence type="ECO:0000256" key="3">
    <source>
        <dbReference type="ARBA" id="ARBA00022989"/>
    </source>
</evidence>
<feature type="domain" description="Rhodopsin" evidence="7">
    <location>
        <begin position="26"/>
        <end position="261"/>
    </location>
</feature>
<evidence type="ECO:0000256" key="5">
    <source>
        <dbReference type="ARBA" id="ARBA00038359"/>
    </source>
</evidence>
<accession>A0A8K0RA66</accession>
<dbReference type="AlphaFoldDB" id="A0A8K0RA66"/>
<comment type="similarity">
    <text evidence="5">Belongs to the SAT4 family.</text>
</comment>
<evidence type="ECO:0000256" key="4">
    <source>
        <dbReference type="ARBA" id="ARBA00023136"/>
    </source>
</evidence>
<feature type="transmembrane region" description="Helical" evidence="6">
    <location>
        <begin position="120"/>
        <end position="143"/>
    </location>
</feature>
<keyword evidence="3 6" id="KW-1133">Transmembrane helix</keyword>
<dbReference type="InterPro" id="IPR052337">
    <property type="entry name" value="SAT4-like"/>
</dbReference>
<feature type="transmembrane region" description="Helical" evidence="6">
    <location>
        <begin position="37"/>
        <end position="59"/>
    </location>
</feature>
<evidence type="ECO:0000256" key="6">
    <source>
        <dbReference type="SAM" id="Phobius"/>
    </source>
</evidence>
<comment type="caution">
    <text evidence="8">The sequence shown here is derived from an EMBL/GenBank/DDBJ whole genome shotgun (WGS) entry which is preliminary data.</text>
</comment>
<evidence type="ECO:0000313" key="8">
    <source>
        <dbReference type="EMBL" id="KAH7089832.1"/>
    </source>
</evidence>
<feature type="transmembrane region" description="Helical" evidence="6">
    <location>
        <begin position="233"/>
        <end position="253"/>
    </location>
</feature>
<feature type="transmembrane region" description="Helical" evidence="6">
    <location>
        <begin position="6"/>
        <end position="25"/>
    </location>
</feature>
<dbReference type="PANTHER" id="PTHR33048">
    <property type="entry name" value="PTH11-LIKE INTEGRAL MEMBRANE PROTEIN (AFU_ORTHOLOGUE AFUA_5G11245)"/>
    <property type="match status" value="1"/>
</dbReference>